<dbReference type="EMBL" id="CP041690">
    <property type="protein sequence ID" value="QEE20899.1"/>
    <property type="molecule type" value="Genomic_DNA"/>
</dbReference>
<name>A0A5B9DQ80_9HYPH</name>
<keyword evidence="2" id="KW-1185">Reference proteome</keyword>
<dbReference type="Pfam" id="PF12966">
    <property type="entry name" value="AtpR"/>
    <property type="match status" value="1"/>
</dbReference>
<gene>
    <name evidence="1" type="ORF">FNA67_12240</name>
</gene>
<dbReference type="RefSeq" id="WP_147656212.1">
    <property type="nucleotide sequence ID" value="NZ_BMFM01000001.1"/>
</dbReference>
<protein>
    <submittedName>
        <fullName evidence="1">Uncharacterized protein</fullName>
    </submittedName>
</protein>
<dbReference type="AlphaFoldDB" id="A0A5B9DQ80"/>
<evidence type="ECO:0000313" key="1">
    <source>
        <dbReference type="EMBL" id="QEE20899.1"/>
    </source>
</evidence>
<reference evidence="1 2" key="1">
    <citation type="journal article" date="2015" name="Int. J. Syst. Evol. Microbiol.">
        <title>Youhaiella tibetensis gen. nov., sp. nov., isolated from subsurface sediment.</title>
        <authorList>
            <person name="Wang Y.X."/>
            <person name="Huang F.Q."/>
            <person name="Nogi Y."/>
            <person name="Pang S.J."/>
            <person name="Wang P.K."/>
            <person name="Lv J."/>
        </authorList>
    </citation>
    <scope>NUCLEOTIDE SEQUENCE [LARGE SCALE GENOMIC DNA]</scope>
    <source>
        <strain evidence="2">fig4</strain>
    </source>
</reference>
<dbReference type="InterPro" id="IPR017581">
    <property type="entry name" value="AtpR-like"/>
</dbReference>
<proteinExistence type="predicted"/>
<dbReference type="KEGG" id="yti:FNA67_12240"/>
<organism evidence="1 2">
    <name type="scientific">Paradevosia tibetensis</name>
    <dbReference type="NCBI Taxonomy" id="1447062"/>
    <lineage>
        <taxon>Bacteria</taxon>
        <taxon>Pseudomonadati</taxon>
        <taxon>Pseudomonadota</taxon>
        <taxon>Alphaproteobacteria</taxon>
        <taxon>Hyphomicrobiales</taxon>
        <taxon>Devosiaceae</taxon>
        <taxon>Paradevosia</taxon>
    </lineage>
</organism>
<sequence length="89" mass="9356">MTLSDPAALAIPLLALLVGLAAGWAHFASLRYVTGLLAAGRLSAVMLQMVRLALLAGLLVLFARNGAPTLLFGAAGILAGRYWVLRRTR</sequence>
<evidence type="ECO:0000313" key="2">
    <source>
        <dbReference type="Proteomes" id="UP000321062"/>
    </source>
</evidence>
<dbReference type="Proteomes" id="UP000321062">
    <property type="component" value="Chromosome"/>
</dbReference>
<accession>A0A5B9DQ80</accession>